<evidence type="ECO:0000256" key="3">
    <source>
        <dbReference type="ARBA" id="ARBA00005225"/>
    </source>
</evidence>
<dbReference type="InterPro" id="IPR006083">
    <property type="entry name" value="PRK/URK"/>
</dbReference>
<protein>
    <recommendedName>
        <fullName evidence="6 14">Pantothenate kinase</fullName>
        <ecNumber evidence="5 14">2.7.1.33</ecNumber>
    </recommendedName>
    <alternativeName>
        <fullName evidence="13 14">Pantothenic acid kinase</fullName>
    </alternativeName>
</protein>
<dbReference type="GO" id="GO:0005524">
    <property type="term" value="F:ATP binding"/>
    <property type="evidence" value="ECO:0007669"/>
    <property type="project" value="UniProtKB-UniRule"/>
</dbReference>
<dbReference type="InterPro" id="IPR004566">
    <property type="entry name" value="PanK"/>
</dbReference>
<dbReference type="GO" id="GO:0004594">
    <property type="term" value="F:pantothenate kinase activity"/>
    <property type="evidence" value="ECO:0007669"/>
    <property type="project" value="UniProtKB-UniRule"/>
</dbReference>
<evidence type="ECO:0000256" key="8">
    <source>
        <dbReference type="ARBA" id="ARBA00022679"/>
    </source>
</evidence>
<dbReference type="Proteomes" id="UP000470875">
    <property type="component" value="Unassembled WGS sequence"/>
</dbReference>
<evidence type="ECO:0000256" key="12">
    <source>
        <dbReference type="ARBA" id="ARBA00022993"/>
    </source>
</evidence>
<accession>A0A6N7W5I7</accession>
<comment type="caution">
    <text evidence="17">The sequence shown here is derived from an EMBL/GenBank/DDBJ whole genome shotgun (WGS) entry which is preliminary data.</text>
</comment>
<dbReference type="InterPro" id="IPR027417">
    <property type="entry name" value="P-loop_NTPase"/>
</dbReference>
<dbReference type="HAMAP" id="MF_00215">
    <property type="entry name" value="Pantothen_kinase_1"/>
    <property type="match status" value="1"/>
</dbReference>
<organism evidence="17 18">
    <name type="scientific">Scrofimicrobium canadense</name>
    <dbReference type="NCBI Taxonomy" id="2652290"/>
    <lineage>
        <taxon>Bacteria</taxon>
        <taxon>Bacillati</taxon>
        <taxon>Actinomycetota</taxon>
        <taxon>Actinomycetes</taxon>
        <taxon>Actinomycetales</taxon>
        <taxon>Actinomycetaceae</taxon>
        <taxon>Scrofimicrobium</taxon>
    </lineage>
</organism>
<dbReference type="PANTHER" id="PTHR10285">
    <property type="entry name" value="URIDINE KINASE"/>
    <property type="match status" value="1"/>
</dbReference>
<evidence type="ECO:0000256" key="15">
    <source>
        <dbReference type="RuleBase" id="RU003530"/>
    </source>
</evidence>
<evidence type="ECO:0000256" key="10">
    <source>
        <dbReference type="ARBA" id="ARBA00022777"/>
    </source>
</evidence>
<name>A0A6N7W5I7_9ACTO</name>
<sequence>MRHNRGVNFLGKHGELSPFEHFTREQWSALATRTPLPLTALDIERLASLGDPIDLREVDAIYRPLSAVLQLYVDATRRIGAQQQTLIQQPRHQVTPFIIGVAGSVAVGKSTVSRLLRLLLSRWPRTPRVDLVTTDGFLYPNSYLEEHGLMGRKGFPESYDRTALLDFVARIKSGQARIAAPVYSHVTYDIVPGKQQIIDRPNIVIIEGLNVLQPARTTPDGLGISVADFFDFRLFVDADPADVERWYIDRFLQLRTTAFSDPDSYFTNYAGLSDNEAVTVARGIWRDINLPNLIDNIEPTKPRATLVLRKSGDHRVEEISLRKT</sequence>
<evidence type="ECO:0000256" key="6">
    <source>
        <dbReference type="ARBA" id="ARBA00015080"/>
    </source>
</evidence>
<dbReference type="PIRSF" id="PIRSF000545">
    <property type="entry name" value="Pantothenate_kin"/>
    <property type="match status" value="1"/>
</dbReference>
<keyword evidence="12 14" id="KW-0173">Coenzyme A biosynthesis</keyword>
<comment type="pathway">
    <text evidence="3 14 15">Cofactor biosynthesis; coenzyme A biosynthesis; CoA from (R)-pantothenate: step 1/5.</text>
</comment>
<keyword evidence="10 14" id="KW-0418">Kinase</keyword>
<evidence type="ECO:0000256" key="11">
    <source>
        <dbReference type="ARBA" id="ARBA00022840"/>
    </source>
</evidence>
<keyword evidence="8 14" id="KW-0808">Transferase</keyword>
<dbReference type="AlphaFoldDB" id="A0A6N7W5I7"/>
<evidence type="ECO:0000256" key="1">
    <source>
        <dbReference type="ARBA" id="ARBA00001206"/>
    </source>
</evidence>
<dbReference type="GO" id="GO:0015937">
    <property type="term" value="P:coenzyme A biosynthetic process"/>
    <property type="evidence" value="ECO:0007669"/>
    <property type="project" value="UniProtKB-UniRule"/>
</dbReference>
<dbReference type="EC" id="2.7.1.33" evidence="5 14"/>
<dbReference type="NCBIfam" id="TIGR00554">
    <property type="entry name" value="panK_bact"/>
    <property type="match status" value="1"/>
</dbReference>
<gene>
    <name evidence="14" type="primary">coaA</name>
    <name evidence="17" type="ORF">FYJ24_03165</name>
</gene>
<evidence type="ECO:0000256" key="2">
    <source>
        <dbReference type="ARBA" id="ARBA00004496"/>
    </source>
</evidence>
<evidence type="ECO:0000313" key="18">
    <source>
        <dbReference type="Proteomes" id="UP000470875"/>
    </source>
</evidence>
<evidence type="ECO:0000256" key="9">
    <source>
        <dbReference type="ARBA" id="ARBA00022741"/>
    </source>
</evidence>
<evidence type="ECO:0000256" key="7">
    <source>
        <dbReference type="ARBA" id="ARBA00022490"/>
    </source>
</evidence>
<dbReference type="UniPathway" id="UPA00241">
    <property type="reaction ID" value="UER00352"/>
</dbReference>
<evidence type="ECO:0000256" key="5">
    <source>
        <dbReference type="ARBA" id="ARBA00012102"/>
    </source>
</evidence>
<dbReference type="SUPFAM" id="SSF52540">
    <property type="entry name" value="P-loop containing nucleoside triphosphate hydrolases"/>
    <property type="match status" value="1"/>
</dbReference>
<keyword evidence="18" id="KW-1185">Reference proteome</keyword>
<dbReference type="Pfam" id="PF00485">
    <property type="entry name" value="PRK"/>
    <property type="match status" value="1"/>
</dbReference>
<dbReference type="Gene3D" id="3.40.50.300">
    <property type="entry name" value="P-loop containing nucleotide triphosphate hydrolases"/>
    <property type="match status" value="1"/>
</dbReference>
<evidence type="ECO:0000256" key="14">
    <source>
        <dbReference type="HAMAP-Rule" id="MF_00215"/>
    </source>
</evidence>
<feature type="binding site" evidence="14">
    <location>
        <begin position="103"/>
        <end position="110"/>
    </location>
    <ligand>
        <name>ATP</name>
        <dbReference type="ChEBI" id="CHEBI:30616"/>
    </ligand>
</feature>
<keyword evidence="7 14" id="KW-0963">Cytoplasm</keyword>
<evidence type="ECO:0000256" key="4">
    <source>
        <dbReference type="ARBA" id="ARBA00006087"/>
    </source>
</evidence>
<comment type="subcellular location">
    <subcellularLocation>
        <location evidence="2 14 15">Cytoplasm</location>
    </subcellularLocation>
</comment>
<reference evidence="17 18" key="1">
    <citation type="submission" date="2019-08" db="EMBL/GenBank/DDBJ databases">
        <title>In-depth cultivation of the pig gut microbiome towards novel bacterial diversity and tailored functional studies.</title>
        <authorList>
            <person name="Wylensek D."/>
            <person name="Hitch T.C.A."/>
            <person name="Clavel T."/>
        </authorList>
    </citation>
    <scope>NUCLEOTIDE SEQUENCE [LARGE SCALE GENOMIC DNA]</scope>
    <source>
        <strain evidence="17 18">WB03_NA08</strain>
    </source>
</reference>
<dbReference type="RefSeq" id="WP_154543529.1">
    <property type="nucleotide sequence ID" value="NZ_VULO01000003.1"/>
</dbReference>
<dbReference type="GO" id="GO:0005737">
    <property type="term" value="C:cytoplasm"/>
    <property type="evidence" value="ECO:0007669"/>
    <property type="project" value="UniProtKB-SubCell"/>
</dbReference>
<keyword evidence="11 14" id="KW-0067">ATP-binding</keyword>
<comment type="catalytic activity">
    <reaction evidence="1 14 15">
        <text>(R)-pantothenate + ATP = (R)-4'-phosphopantothenate + ADP + H(+)</text>
        <dbReference type="Rhea" id="RHEA:16373"/>
        <dbReference type="ChEBI" id="CHEBI:10986"/>
        <dbReference type="ChEBI" id="CHEBI:15378"/>
        <dbReference type="ChEBI" id="CHEBI:29032"/>
        <dbReference type="ChEBI" id="CHEBI:30616"/>
        <dbReference type="ChEBI" id="CHEBI:456216"/>
        <dbReference type="EC" id="2.7.1.33"/>
    </reaction>
</comment>
<proteinExistence type="inferred from homology"/>
<evidence type="ECO:0000256" key="13">
    <source>
        <dbReference type="ARBA" id="ARBA00032866"/>
    </source>
</evidence>
<dbReference type="CDD" id="cd02025">
    <property type="entry name" value="PanK"/>
    <property type="match status" value="1"/>
</dbReference>
<comment type="similarity">
    <text evidence="4 14 15">Belongs to the prokaryotic pantothenate kinase family.</text>
</comment>
<feature type="domain" description="Phosphoribulokinase/uridine kinase" evidence="16">
    <location>
        <begin position="98"/>
        <end position="239"/>
    </location>
</feature>
<evidence type="ECO:0000259" key="16">
    <source>
        <dbReference type="Pfam" id="PF00485"/>
    </source>
</evidence>
<evidence type="ECO:0000313" key="17">
    <source>
        <dbReference type="EMBL" id="MSS83773.1"/>
    </source>
</evidence>
<dbReference type="EMBL" id="VULO01000003">
    <property type="protein sequence ID" value="MSS83773.1"/>
    <property type="molecule type" value="Genomic_DNA"/>
</dbReference>
<keyword evidence="9 14" id="KW-0547">Nucleotide-binding</keyword>